<dbReference type="GO" id="GO:0036064">
    <property type="term" value="C:ciliary basal body"/>
    <property type="evidence" value="ECO:0007669"/>
    <property type="project" value="TreeGrafter"/>
</dbReference>
<dbReference type="GO" id="GO:0060271">
    <property type="term" value="P:cilium assembly"/>
    <property type="evidence" value="ECO:0007669"/>
    <property type="project" value="InterPro"/>
</dbReference>
<dbReference type="PANTHER" id="PTHR33689">
    <property type="entry name" value="FAS-BINDING FACTOR 1"/>
    <property type="match status" value="1"/>
</dbReference>
<keyword evidence="2" id="KW-1185">Reference proteome</keyword>
<gene>
    <name evidence="3" type="primary">FBF1</name>
</gene>
<dbReference type="GO" id="GO:0090162">
    <property type="term" value="P:establishment of epithelial cell polarity"/>
    <property type="evidence" value="ECO:0007669"/>
    <property type="project" value="InterPro"/>
</dbReference>
<dbReference type="OrthoDB" id="8195456at2759"/>
<proteinExistence type="predicted"/>
<dbReference type="AlphaFoldDB" id="A0A6P8SDT8"/>
<organism evidence="2 3">
    <name type="scientific">Geotrypetes seraphini</name>
    <name type="common">Gaboon caecilian</name>
    <name type="synonym">Caecilia seraphini</name>
    <dbReference type="NCBI Taxonomy" id="260995"/>
    <lineage>
        <taxon>Eukaryota</taxon>
        <taxon>Metazoa</taxon>
        <taxon>Chordata</taxon>
        <taxon>Craniata</taxon>
        <taxon>Vertebrata</taxon>
        <taxon>Euteleostomi</taxon>
        <taxon>Amphibia</taxon>
        <taxon>Gymnophiona</taxon>
        <taxon>Geotrypetes</taxon>
    </lineage>
</organism>
<dbReference type="GO" id="GO:0005814">
    <property type="term" value="C:centriole"/>
    <property type="evidence" value="ECO:0007669"/>
    <property type="project" value="TreeGrafter"/>
</dbReference>
<feature type="compositionally biased region" description="Basic and acidic residues" evidence="1">
    <location>
        <begin position="33"/>
        <end position="43"/>
    </location>
</feature>
<dbReference type="GO" id="GO:0097539">
    <property type="term" value="C:ciliary transition fiber"/>
    <property type="evidence" value="ECO:0007669"/>
    <property type="project" value="InterPro"/>
</dbReference>
<accession>A0A6P8SDT8</accession>
<dbReference type="InterPro" id="IPR033561">
    <property type="entry name" value="FBF1"/>
</dbReference>
<dbReference type="Proteomes" id="UP000515159">
    <property type="component" value="Chromosome 10"/>
</dbReference>
<protein>
    <submittedName>
        <fullName evidence="3">Fas-binding factor 1</fullName>
    </submittedName>
</protein>
<dbReference type="InParanoid" id="A0A6P8SDT8"/>
<sequence length="210" mass="23014">MQKGYRGRGLEHTKKLLEHQNEAWNTQLAPKLGLEHTHPKPKETPGPQEAGRWREQPNWTPSLECSVNSSYTSPVIMPTVVAPKIKKGLKGSIDDVLGDLLDADDGVPVKSSKPSLLSEAVAGRPKGINPAISKKTLLSDDFFSKLAQEAEAGAAEESDISDADPLVLLESMKITSLSRYLVLIYKRFNGYKMLLLVNAISPLLRSQDSI</sequence>
<reference evidence="3" key="1">
    <citation type="submission" date="2025-08" db="UniProtKB">
        <authorList>
            <consortium name="RefSeq"/>
        </authorList>
    </citation>
    <scope>IDENTIFICATION</scope>
</reference>
<dbReference type="KEGG" id="gsh:117367911"/>
<dbReference type="PANTHER" id="PTHR33689:SF1">
    <property type="entry name" value="FAS-BINDING FACTOR 1"/>
    <property type="match status" value="1"/>
</dbReference>
<name>A0A6P8SDT8_GEOSA</name>
<evidence type="ECO:0000313" key="2">
    <source>
        <dbReference type="Proteomes" id="UP000515159"/>
    </source>
</evidence>
<feature type="region of interest" description="Disordered" evidence="1">
    <location>
        <begin position="30"/>
        <end position="60"/>
    </location>
</feature>
<evidence type="ECO:0000256" key="1">
    <source>
        <dbReference type="SAM" id="MobiDB-lite"/>
    </source>
</evidence>
<evidence type="ECO:0000313" key="3">
    <source>
        <dbReference type="RefSeq" id="XP_033816890.1"/>
    </source>
</evidence>
<dbReference type="RefSeq" id="XP_033816890.1">
    <property type="nucleotide sequence ID" value="XM_033960999.1"/>
</dbReference>
<dbReference type="GeneID" id="117367911"/>
<dbReference type="CTD" id="85302"/>